<keyword evidence="2" id="KW-0175">Coiled coil</keyword>
<evidence type="ECO:0000313" key="3">
    <source>
        <dbReference type="EMBL" id="QGH35148.1"/>
    </source>
</evidence>
<evidence type="ECO:0000313" key="4">
    <source>
        <dbReference type="Proteomes" id="UP000339690"/>
    </source>
</evidence>
<dbReference type="GO" id="GO:0016740">
    <property type="term" value="F:transferase activity"/>
    <property type="evidence" value="ECO:0007669"/>
    <property type="project" value="UniProtKB-KW"/>
</dbReference>
<dbReference type="Gene3D" id="3.40.50.1220">
    <property type="entry name" value="TPP-binding domain"/>
    <property type="match status" value="1"/>
</dbReference>
<accession>A0A5Q2TQJ0</accession>
<name>A0A5Q2TQJ0_9BACI</name>
<gene>
    <name evidence="3" type="ORF">GI584_14325</name>
</gene>
<keyword evidence="1" id="KW-0808">Transferase</keyword>
<proteinExistence type="predicted"/>
<reference evidence="3 4" key="1">
    <citation type="submission" date="2019-11" db="EMBL/GenBank/DDBJ databases">
        <title>Gracilibacillus salitolerans sp. nov., a moderate halophile isolated from a saline soil in northwest China.</title>
        <authorList>
            <person name="Gan L."/>
        </authorList>
    </citation>
    <scope>NUCLEOTIDE SEQUENCE [LARGE SCALE GENOMIC DNA]</scope>
    <source>
        <strain evidence="3 4">SCU50</strain>
    </source>
</reference>
<dbReference type="InterPro" id="IPR026591">
    <property type="entry name" value="Sirtuin_cat_small_dom_sf"/>
</dbReference>
<protein>
    <submittedName>
        <fullName evidence="3">Uncharacterized protein</fullName>
    </submittedName>
</protein>
<evidence type="ECO:0000256" key="1">
    <source>
        <dbReference type="ARBA" id="ARBA00022679"/>
    </source>
</evidence>
<sequence>MAVDKSCEGKVTTLECMECGYREVFTERQFKFTDGLGCNRCEGPVQPVITRSGEEVNNRRMKQKKISAGTLIITADVSDTIKGLKAVQREAKKTTASLKELEEQQKKHNTDVIIKTLSNLHNIPEEEIRKSDMKVVINKKDGDK</sequence>
<organism evidence="3 4">
    <name type="scientific">Gracilibacillus salitolerans</name>
    <dbReference type="NCBI Taxonomy" id="2663022"/>
    <lineage>
        <taxon>Bacteria</taxon>
        <taxon>Bacillati</taxon>
        <taxon>Bacillota</taxon>
        <taxon>Bacilli</taxon>
        <taxon>Bacillales</taxon>
        <taxon>Bacillaceae</taxon>
        <taxon>Gracilibacillus</taxon>
    </lineage>
</organism>
<evidence type="ECO:0000256" key="2">
    <source>
        <dbReference type="SAM" id="Coils"/>
    </source>
</evidence>
<dbReference type="KEGG" id="grc:GI584_14325"/>
<feature type="coiled-coil region" evidence="2">
    <location>
        <begin position="84"/>
        <end position="111"/>
    </location>
</feature>
<dbReference type="EMBL" id="CP045915">
    <property type="protein sequence ID" value="QGH35148.1"/>
    <property type="molecule type" value="Genomic_DNA"/>
</dbReference>
<keyword evidence="4" id="KW-1185">Reference proteome</keyword>
<dbReference type="Gene3D" id="3.30.1600.10">
    <property type="entry name" value="SIR2/SIRT2 'Small Domain"/>
    <property type="match status" value="1"/>
</dbReference>
<dbReference type="RefSeq" id="WP_153791622.1">
    <property type="nucleotide sequence ID" value="NZ_CP045915.1"/>
</dbReference>
<dbReference type="AlphaFoldDB" id="A0A5Q2TQJ0"/>
<dbReference type="Proteomes" id="UP000339690">
    <property type="component" value="Chromosome"/>
</dbReference>